<evidence type="ECO:0000256" key="1">
    <source>
        <dbReference type="ARBA" id="ARBA00022670"/>
    </source>
</evidence>
<dbReference type="Gene3D" id="2.40.10.120">
    <property type="match status" value="1"/>
</dbReference>
<dbReference type="AlphaFoldDB" id="A0A1T4JKL7"/>
<protein>
    <submittedName>
        <fullName evidence="5">Serine protease, S1-C subfamily, contains C-terminal PDZ domain</fullName>
    </submittedName>
</protein>
<dbReference type="InterPro" id="IPR036034">
    <property type="entry name" value="PDZ_sf"/>
</dbReference>
<keyword evidence="3" id="KW-0732">Signal</keyword>
<keyword evidence="6" id="KW-1185">Reference proteome</keyword>
<evidence type="ECO:0000313" key="5">
    <source>
        <dbReference type="EMBL" id="SJZ30750.1"/>
    </source>
</evidence>
<dbReference type="PRINTS" id="PR00834">
    <property type="entry name" value="PROTEASES2C"/>
</dbReference>
<dbReference type="SMART" id="SM00228">
    <property type="entry name" value="PDZ"/>
    <property type="match status" value="1"/>
</dbReference>
<dbReference type="InterPro" id="IPR009003">
    <property type="entry name" value="Peptidase_S1_PA"/>
</dbReference>
<evidence type="ECO:0000256" key="3">
    <source>
        <dbReference type="SAM" id="SignalP"/>
    </source>
</evidence>
<keyword evidence="2" id="KW-0378">Hydrolase</keyword>
<dbReference type="PANTHER" id="PTHR43343:SF3">
    <property type="entry name" value="PROTEASE DO-LIKE 8, CHLOROPLASTIC"/>
    <property type="match status" value="1"/>
</dbReference>
<dbReference type="SUPFAM" id="SSF50494">
    <property type="entry name" value="Trypsin-like serine proteases"/>
    <property type="match status" value="1"/>
</dbReference>
<dbReference type="Pfam" id="PF13365">
    <property type="entry name" value="Trypsin_2"/>
    <property type="match status" value="1"/>
</dbReference>
<dbReference type="SUPFAM" id="SSF50156">
    <property type="entry name" value="PDZ domain-like"/>
    <property type="match status" value="1"/>
</dbReference>
<reference evidence="5 6" key="1">
    <citation type="submission" date="2017-02" db="EMBL/GenBank/DDBJ databases">
        <authorList>
            <person name="Peterson S.W."/>
        </authorList>
    </citation>
    <scope>NUCLEOTIDE SEQUENCE [LARGE SCALE GENOMIC DNA]</scope>
    <source>
        <strain evidence="5 6">ATCC BAA-908</strain>
    </source>
</reference>
<dbReference type="Pfam" id="PF17820">
    <property type="entry name" value="PDZ_6"/>
    <property type="match status" value="1"/>
</dbReference>
<gene>
    <name evidence="5" type="ORF">SAMN02745149_00526</name>
</gene>
<name>A0A1T4JKL7_TREPO</name>
<evidence type="ECO:0000256" key="2">
    <source>
        <dbReference type="ARBA" id="ARBA00022801"/>
    </source>
</evidence>
<dbReference type="Gene3D" id="2.30.42.10">
    <property type="match status" value="1"/>
</dbReference>
<dbReference type="GO" id="GO:0006508">
    <property type="term" value="P:proteolysis"/>
    <property type="evidence" value="ECO:0007669"/>
    <property type="project" value="UniProtKB-KW"/>
</dbReference>
<evidence type="ECO:0000313" key="6">
    <source>
        <dbReference type="Proteomes" id="UP000190423"/>
    </source>
</evidence>
<accession>A0A1T4JKL7</accession>
<dbReference type="OrthoDB" id="9758917at2"/>
<dbReference type="Proteomes" id="UP000190423">
    <property type="component" value="Unassembled WGS sequence"/>
</dbReference>
<keyword evidence="1 5" id="KW-0645">Protease</keyword>
<proteinExistence type="predicted"/>
<organism evidence="5 6">
    <name type="scientific">Treponema porcinum</name>
    <dbReference type="NCBI Taxonomy" id="261392"/>
    <lineage>
        <taxon>Bacteria</taxon>
        <taxon>Pseudomonadati</taxon>
        <taxon>Spirochaetota</taxon>
        <taxon>Spirochaetia</taxon>
        <taxon>Spirochaetales</taxon>
        <taxon>Treponemataceae</taxon>
        <taxon>Treponema</taxon>
    </lineage>
</organism>
<dbReference type="GO" id="GO:0004252">
    <property type="term" value="F:serine-type endopeptidase activity"/>
    <property type="evidence" value="ECO:0007669"/>
    <property type="project" value="InterPro"/>
</dbReference>
<dbReference type="InterPro" id="IPR051201">
    <property type="entry name" value="Chloro_Bact_Ser_Proteases"/>
</dbReference>
<feature type="chain" id="PRO_5012188229" evidence="3">
    <location>
        <begin position="20"/>
        <end position="543"/>
    </location>
</feature>
<dbReference type="PROSITE" id="PS50106">
    <property type="entry name" value="PDZ"/>
    <property type="match status" value="1"/>
</dbReference>
<evidence type="ECO:0000259" key="4">
    <source>
        <dbReference type="PROSITE" id="PS50106"/>
    </source>
</evidence>
<dbReference type="PROSITE" id="PS51257">
    <property type="entry name" value="PROKAR_LIPOPROTEIN"/>
    <property type="match status" value="1"/>
</dbReference>
<sequence length="543" mass="59957">MNKSVVLFFLSVCLSCVFSGCMSIKQPKEVFALPDYTEDDVKENEKKRIEQLSKDTPVQALWRAVLLGDEETVSRYEDNLIELLKKAVAEEDYYTASNYYGSLSAAGSKRLGEIGLNARQIFSKFYADIPGLVLNDENKKLLPKTMVDCVNATVTIWVDKGIKIQNGAGYADRVIGSGFFIDRRGYIVTNHHVISDLVDPKHEGYTRLFIKLARDSETRIPAKVIGYDSVLDLALLKAEIDPPFILALGSSSDLSIGEKVSAIGTPLGLHGTITSGIISAVDRKLFTTGSVLQIDAAVNSGNSGGPCIDQQMRVQAIVFAGILQYQGLNFAIPVEYLRQDLPFLYHGGKRSHTWIGAYGHTMREGLTETGLEVQYVMPGGVANRAGLKKGDVITFVNGKRISSLENLQDIFRNYVPENILKLEYSRDSENYSALVYLDERPDQPGYEIYRSDLLTGSFIPIFGMGLSSSSTMSSRKFVIDEIIKGSVADESGFSVTDPVMILEVRFNEDNSAISVNLSTRKKKKGYLDITMGIGTSLDSPYYF</sequence>
<feature type="domain" description="PDZ" evidence="4">
    <location>
        <begin position="356"/>
        <end position="426"/>
    </location>
</feature>
<feature type="signal peptide" evidence="3">
    <location>
        <begin position="1"/>
        <end position="19"/>
    </location>
</feature>
<dbReference type="STRING" id="261392.SAMN02745149_00526"/>
<dbReference type="InterPro" id="IPR001478">
    <property type="entry name" value="PDZ"/>
</dbReference>
<dbReference type="EMBL" id="FUWG01000003">
    <property type="protein sequence ID" value="SJZ30750.1"/>
    <property type="molecule type" value="Genomic_DNA"/>
</dbReference>
<dbReference type="InterPro" id="IPR041489">
    <property type="entry name" value="PDZ_6"/>
</dbReference>
<dbReference type="PANTHER" id="PTHR43343">
    <property type="entry name" value="PEPTIDASE S12"/>
    <property type="match status" value="1"/>
</dbReference>
<dbReference type="InterPro" id="IPR001940">
    <property type="entry name" value="Peptidase_S1C"/>
</dbReference>